<evidence type="ECO:0000313" key="3">
    <source>
        <dbReference type="EMBL" id="KKA31226.1"/>
    </source>
</evidence>
<feature type="compositionally biased region" description="Polar residues" evidence="1">
    <location>
        <begin position="293"/>
        <end position="302"/>
    </location>
</feature>
<dbReference type="Proteomes" id="UP000033483">
    <property type="component" value="Unassembled WGS sequence"/>
</dbReference>
<feature type="non-terminal residue" evidence="3">
    <location>
        <position position="1"/>
    </location>
</feature>
<evidence type="ECO:0000313" key="4">
    <source>
        <dbReference type="Proteomes" id="UP000033483"/>
    </source>
</evidence>
<reference evidence="3 4" key="1">
    <citation type="submission" date="2015-03" db="EMBL/GenBank/DDBJ databases">
        <authorList>
            <person name="Radwan O."/>
            <person name="Al-Naeli F.A."/>
            <person name="Rendon G.A."/>
            <person name="Fields C."/>
        </authorList>
    </citation>
    <scope>NUCLEOTIDE SEQUENCE [LARGE SCALE GENOMIC DNA]</scope>
    <source>
        <strain evidence="3">CR-DP1</strain>
    </source>
</reference>
<dbReference type="PANTHER" id="PTHR21456:SF1">
    <property type="entry name" value="C2 NT-TYPE DOMAIN-CONTAINING PROTEIN"/>
    <property type="match status" value="1"/>
</dbReference>
<evidence type="ECO:0000259" key="2">
    <source>
        <dbReference type="PROSITE" id="PS51840"/>
    </source>
</evidence>
<dbReference type="InterPro" id="IPR039931">
    <property type="entry name" value="EEIG1/2-like"/>
</dbReference>
<organism evidence="3 4">
    <name type="scientific">Thielaviopsis punctulata</name>
    <dbReference type="NCBI Taxonomy" id="72032"/>
    <lineage>
        <taxon>Eukaryota</taxon>
        <taxon>Fungi</taxon>
        <taxon>Dikarya</taxon>
        <taxon>Ascomycota</taxon>
        <taxon>Pezizomycotina</taxon>
        <taxon>Sordariomycetes</taxon>
        <taxon>Hypocreomycetidae</taxon>
        <taxon>Microascales</taxon>
        <taxon>Ceratocystidaceae</taxon>
        <taxon>Thielaviopsis</taxon>
    </lineage>
</organism>
<sequence length="451" mass="49750">RNPFCPQIYDLNNVPLVAGWSLIKWNIVHSMHAEHKGTTERCAIANHRVYYSYSKLIGSVRIPIDKTQRLSECWLQLEVMQEYSSGGMRDEKVPLGIVRVNLSEFVEESMAIDAPLVRRRPGATSALTTPVALPGEEGVQDGVVRRYLLQDSKINSTLKIGVLMVQIDGDRNYVAPPLKTAPVFGGLAGIMAGEAPEQADDNKTPVMSYSKYRDHAEADLYRSMLVASWRCPPDELRADEVIEEIFHDRDITHSRFFHHHSHSHSHSHYASPLPLSSATHLAPSYPSHRRDSSVSADDNYASTGYGADTLRPSDARRFARHARHDSGATTGGGGSSSPRRLSAATVAAAGATSVVQDRISRRPLGMPAVHRRNISRNNDYGPPATPVAAVMGRRSRSGSFTSMAPTDGSGDDYGREMGLGFRPAREIREFEVRDNMVSWTMPMPQPQPQAV</sequence>
<dbReference type="Pfam" id="PF10358">
    <property type="entry name" value="NT-C2"/>
    <property type="match status" value="1"/>
</dbReference>
<evidence type="ECO:0000256" key="1">
    <source>
        <dbReference type="SAM" id="MobiDB-lite"/>
    </source>
</evidence>
<dbReference type="AlphaFoldDB" id="A0A0F4ZM69"/>
<gene>
    <name evidence="3" type="ORF">TD95_000819</name>
</gene>
<comment type="caution">
    <text evidence="3">The sequence shown here is derived from an EMBL/GenBank/DDBJ whole genome shotgun (WGS) entry which is preliminary data.</text>
</comment>
<accession>A0A0F4ZM69</accession>
<dbReference type="OrthoDB" id="3365224at2759"/>
<name>A0A0F4ZM69_9PEZI</name>
<protein>
    <recommendedName>
        <fullName evidence="2">C2 NT-type domain-containing protein</fullName>
    </recommendedName>
</protein>
<feature type="compositionally biased region" description="Low complexity" evidence="1">
    <location>
        <begin position="268"/>
        <end position="278"/>
    </location>
</feature>
<feature type="region of interest" description="Disordered" evidence="1">
    <location>
        <begin position="394"/>
        <end position="414"/>
    </location>
</feature>
<proteinExistence type="predicted"/>
<keyword evidence="4" id="KW-1185">Reference proteome</keyword>
<dbReference type="InterPro" id="IPR019448">
    <property type="entry name" value="NT-C2"/>
</dbReference>
<feature type="domain" description="C2 NT-type" evidence="2">
    <location>
        <begin position="1"/>
        <end position="166"/>
    </location>
</feature>
<feature type="region of interest" description="Disordered" evidence="1">
    <location>
        <begin position="267"/>
        <end position="343"/>
    </location>
</feature>
<dbReference type="PROSITE" id="PS51840">
    <property type="entry name" value="C2_NT"/>
    <property type="match status" value="1"/>
</dbReference>
<dbReference type="PANTHER" id="PTHR21456">
    <property type="entry name" value="FAMILY WITH SEQUENCE SIMILARITY 102"/>
    <property type="match status" value="1"/>
</dbReference>
<dbReference type="EMBL" id="LAEV01000019">
    <property type="protein sequence ID" value="KKA31226.1"/>
    <property type="molecule type" value="Genomic_DNA"/>
</dbReference>